<name>A0A5C6CYA4_9BACT</name>
<keyword evidence="1" id="KW-1133">Transmembrane helix</keyword>
<proteinExistence type="predicted"/>
<dbReference type="AlphaFoldDB" id="A0A5C6CYA4"/>
<dbReference type="OrthoDB" id="215610at2"/>
<keyword evidence="3" id="KW-1185">Reference proteome</keyword>
<gene>
    <name evidence="2" type="ORF">Pla144_18170</name>
</gene>
<comment type="caution">
    <text evidence="2">The sequence shown here is derived from an EMBL/GenBank/DDBJ whole genome shotgun (WGS) entry which is preliminary data.</text>
</comment>
<protein>
    <recommendedName>
        <fullName evidence="4">DUF456 domain-containing protein</fullName>
    </recommendedName>
</protein>
<keyword evidence="1" id="KW-0812">Transmembrane</keyword>
<dbReference type="RefSeq" id="WP_146450082.1">
    <property type="nucleotide sequence ID" value="NZ_SJPS01000002.1"/>
</dbReference>
<evidence type="ECO:0000313" key="2">
    <source>
        <dbReference type="EMBL" id="TWU28527.1"/>
    </source>
</evidence>
<organism evidence="2 3">
    <name type="scientific">Bythopirellula polymerisocia</name>
    <dbReference type="NCBI Taxonomy" id="2528003"/>
    <lineage>
        <taxon>Bacteria</taxon>
        <taxon>Pseudomonadati</taxon>
        <taxon>Planctomycetota</taxon>
        <taxon>Planctomycetia</taxon>
        <taxon>Pirellulales</taxon>
        <taxon>Lacipirellulaceae</taxon>
        <taxon>Bythopirellula</taxon>
    </lineage>
</organism>
<dbReference type="EMBL" id="SJPS01000002">
    <property type="protein sequence ID" value="TWU28527.1"/>
    <property type="molecule type" value="Genomic_DNA"/>
</dbReference>
<dbReference type="InterPro" id="IPR007403">
    <property type="entry name" value="DUF456"/>
</dbReference>
<evidence type="ECO:0000256" key="1">
    <source>
        <dbReference type="SAM" id="Phobius"/>
    </source>
</evidence>
<accession>A0A5C6CYA4</accession>
<dbReference type="Pfam" id="PF04306">
    <property type="entry name" value="DUF456"/>
    <property type="match status" value="1"/>
</dbReference>
<evidence type="ECO:0008006" key="4">
    <source>
        <dbReference type="Google" id="ProtNLM"/>
    </source>
</evidence>
<feature type="transmembrane region" description="Helical" evidence="1">
    <location>
        <begin position="74"/>
        <end position="94"/>
    </location>
</feature>
<reference evidence="2 3" key="1">
    <citation type="submission" date="2019-02" db="EMBL/GenBank/DDBJ databases">
        <title>Deep-cultivation of Planctomycetes and their phenomic and genomic characterization uncovers novel biology.</title>
        <authorList>
            <person name="Wiegand S."/>
            <person name="Jogler M."/>
            <person name="Boedeker C."/>
            <person name="Pinto D."/>
            <person name="Vollmers J."/>
            <person name="Rivas-Marin E."/>
            <person name="Kohn T."/>
            <person name="Peeters S.H."/>
            <person name="Heuer A."/>
            <person name="Rast P."/>
            <person name="Oberbeckmann S."/>
            <person name="Bunk B."/>
            <person name="Jeske O."/>
            <person name="Meyerdierks A."/>
            <person name="Storesund J.E."/>
            <person name="Kallscheuer N."/>
            <person name="Luecker S."/>
            <person name="Lage O.M."/>
            <person name="Pohl T."/>
            <person name="Merkel B.J."/>
            <person name="Hornburger P."/>
            <person name="Mueller R.-W."/>
            <person name="Bruemmer F."/>
            <person name="Labrenz M."/>
            <person name="Spormann A.M."/>
            <person name="Op Den Camp H."/>
            <person name="Overmann J."/>
            <person name="Amann R."/>
            <person name="Jetten M.S.M."/>
            <person name="Mascher T."/>
            <person name="Medema M.H."/>
            <person name="Devos D.P."/>
            <person name="Kaster A.-K."/>
            <person name="Ovreas L."/>
            <person name="Rohde M."/>
            <person name="Galperin M.Y."/>
            <person name="Jogler C."/>
        </authorList>
    </citation>
    <scope>NUCLEOTIDE SEQUENCE [LARGE SCALE GENOMIC DNA]</scope>
    <source>
        <strain evidence="2 3">Pla144</strain>
    </source>
</reference>
<sequence>MNQRLIVTKPPSPATTMEMFLHILAAILLVLTLAIGWILTLVAMPGIWLMVLAAAGYAWLGPQTGLPQLQWSTVIVLTVLAGVGEIAEFAAGMVGAHRAGGSRRAAIFSLIGSLIGAISGATVGIPIPILGSAIAAVVGGALGAFGGAAFAEHTRGELAGHSLKVGQAAFWGRILGTGAKTFVASIIAAVAIIALVT</sequence>
<keyword evidence="1" id="KW-0472">Membrane</keyword>
<dbReference type="Proteomes" id="UP000318437">
    <property type="component" value="Unassembled WGS sequence"/>
</dbReference>
<feature type="transmembrane region" description="Helical" evidence="1">
    <location>
        <begin position="171"/>
        <end position="196"/>
    </location>
</feature>
<evidence type="ECO:0000313" key="3">
    <source>
        <dbReference type="Proteomes" id="UP000318437"/>
    </source>
</evidence>
<feature type="transmembrane region" description="Helical" evidence="1">
    <location>
        <begin position="133"/>
        <end position="151"/>
    </location>
</feature>
<feature type="transmembrane region" description="Helical" evidence="1">
    <location>
        <begin position="46"/>
        <end position="62"/>
    </location>
</feature>
<feature type="transmembrane region" description="Helical" evidence="1">
    <location>
        <begin position="106"/>
        <end position="127"/>
    </location>
</feature>
<feature type="transmembrane region" description="Helical" evidence="1">
    <location>
        <begin position="20"/>
        <end position="39"/>
    </location>
</feature>